<organism evidence="1">
    <name type="scientific">Cacopsylla melanoneura</name>
    <dbReference type="NCBI Taxonomy" id="428564"/>
    <lineage>
        <taxon>Eukaryota</taxon>
        <taxon>Metazoa</taxon>
        <taxon>Ecdysozoa</taxon>
        <taxon>Arthropoda</taxon>
        <taxon>Hexapoda</taxon>
        <taxon>Insecta</taxon>
        <taxon>Pterygota</taxon>
        <taxon>Neoptera</taxon>
        <taxon>Paraneoptera</taxon>
        <taxon>Hemiptera</taxon>
        <taxon>Sternorrhyncha</taxon>
        <taxon>Psylloidea</taxon>
        <taxon>Psyllidae</taxon>
        <taxon>Psyllinae</taxon>
        <taxon>Cacopsylla</taxon>
    </lineage>
</organism>
<proteinExistence type="predicted"/>
<dbReference type="AlphaFoldDB" id="A0A8D8TRH9"/>
<dbReference type="EMBL" id="HBUF01289047">
    <property type="protein sequence ID" value="CAG6688841.1"/>
    <property type="molecule type" value="Transcribed_RNA"/>
</dbReference>
<name>A0A8D8TRH9_9HEMI</name>
<accession>A0A8D8TRH9</accession>
<sequence>MRQFGNTEATTFKIRTVEMGYGVNCNKVIFTQKGIIYWLNTSHTYILSTLIRNTQKLNFKHASVKKKKIYVKQAQVKINKYLRAFFLNIRPKRTLGHIIKRHLKLSSA</sequence>
<reference evidence="1" key="1">
    <citation type="submission" date="2021-05" db="EMBL/GenBank/DDBJ databases">
        <authorList>
            <person name="Alioto T."/>
            <person name="Alioto T."/>
            <person name="Gomez Garrido J."/>
        </authorList>
    </citation>
    <scope>NUCLEOTIDE SEQUENCE</scope>
</reference>
<evidence type="ECO:0000313" key="1">
    <source>
        <dbReference type="EMBL" id="CAG6688842.1"/>
    </source>
</evidence>
<protein>
    <submittedName>
        <fullName evidence="1">Uncharacterized protein</fullName>
    </submittedName>
</protein>
<dbReference type="EMBL" id="HBUF01289048">
    <property type="protein sequence ID" value="CAG6688842.1"/>
    <property type="molecule type" value="Transcribed_RNA"/>
</dbReference>